<accession>A0ABN1UA53</accession>
<dbReference type="InterPro" id="IPR036388">
    <property type="entry name" value="WH-like_DNA-bd_sf"/>
</dbReference>
<dbReference type="Proteomes" id="UP001499979">
    <property type="component" value="Unassembled WGS sequence"/>
</dbReference>
<feature type="domain" description="HTH marR-type" evidence="3">
    <location>
        <begin position="3"/>
        <end position="143"/>
    </location>
</feature>
<dbReference type="RefSeq" id="WP_343906326.1">
    <property type="nucleotide sequence ID" value="NZ_BAAAJE010000002.1"/>
</dbReference>
<dbReference type="Pfam" id="PF00583">
    <property type="entry name" value="Acetyltransf_1"/>
    <property type="match status" value="1"/>
</dbReference>
<gene>
    <name evidence="5" type="ORF">GCM10009606_10720</name>
</gene>
<dbReference type="SMART" id="SM00347">
    <property type="entry name" value="HTH_MARR"/>
    <property type="match status" value="1"/>
</dbReference>
<dbReference type="Gene3D" id="1.10.10.10">
    <property type="entry name" value="Winged helix-like DNA-binding domain superfamily/Winged helix DNA-binding domain"/>
    <property type="match status" value="1"/>
</dbReference>
<evidence type="ECO:0000256" key="2">
    <source>
        <dbReference type="ARBA" id="ARBA00023315"/>
    </source>
</evidence>
<dbReference type="PANTHER" id="PTHR43877">
    <property type="entry name" value="AMINOALKYLPHOSPHONATE N-ACETYLTRANSFERASE-RELATED-RELATED"/>
    <property type="match status" value="1"/>
</dbReference>
<protein>
    <submittedName>
        <fullName evidence="5">Helix-turn-helix domain-containing GNAT family N-acetyltransferase</fullName>
    </submittedName>
</protein>
<evidence type="ECO:0000313" key="5">
    <source>
        <dbReference type="EMBL" id="GAA1132433.1"/>
    </source>
</evidence>
<dbReference type="PROSITE" id="PS51186">
    <property type="entry name" value="GNAT"/>
    <property type="match status" value="1"/>
</dbReference>
<keyword evidence="2" id="KW-0012">Acyltransferase</keyword>
<dbReference type="Pfam" id="PF12802">
    <property type="entry name" value="MarR_2"/>
    <property type="match status" value="1"/>
</dbReference>
<evidence type="ECO:0000256" key="1">
    <source>
        <dbReference type="ARBA" id="ARBA00022679"/>
    </source>
</evidence>
<organism evidence="5 6">
    <name type="scientific">Nocardioides aquiterrae</name>
    <dbReference type="NCBI Taxonomy" id="203799"/>
    <lineage>
        <taxon>Bacteria</taxon>
        <taxon>Bacillati</taxon>
        <taxon>Actinomycetota</taxon>
        <taxon>Actinomycetes</taxon>
        <taxon>Propionibacteriales</taxon>
        <taxon>Nocardioidaceae</taxon>
        <taxon>Nocardioides</taxon>
    </lineage>
</organism>
<dbReference type="PROSITE" id="PS50995">
    <property type="entry name" value="HTH_MARR_2"/>
    <property type="match status" value="1"/>
</dbReference>
<comment type="caution">
    <text evidence="5">The sequence shown here is derived from an EMBL/GenBank/DDBJ whole genome shotgun (WGS) entry which is preliminary data.</text>
</comment>
<dbReference type="Gene3D" id="3.40.630.30">
    <property type="match status" value="1"/>
</dbReference>
<dbReference type="PANTHER" id="PTHR43877:SF2">
    <property type="entry name" value="AMINOALKYLPHOSPHONATE N-ACETYLTRANSFERASE-RELATED"/>
    <property type="match status" value="1"/>
</dbReference>
<dbReference type="InterPro" id="IPR016181">
    <property type="entry name" value="Acyl_CoA_acyltransferase"/>
</dbReference>
<dbReference type="SUPFAM" id="SSF55729">
    <property type="entry name" value="Acyl-CoA N-acyltransferases (Nat)"/>
    <property type="match status" value="1"/>
</dbReference>
<dbReference type="InterPro" id="IPR050832">
    <property type="entry name" value="Bact_Acetyltransf"/>
</dbReference>
<evidence type="ECO:0000313" key="6">
    <source>
        <dbReference type="Proteomes" id="UP001499979"/>
    </source>
</evidence>
<dbReference type="InterPro" id="IPR036390">
    <property type="entry name" value="WH_DNA-bd_sf"/>
</dbReference>
<dbReference type="SUPFAM" id="SSF46785">
    <property type="entry name" value="Winged helix' DNA-binding domain"/>
    <property type="match status" value="1"/>
</dbReference>
<reference evidence="5 6" key="1">
    <citation type="journal article" date="2019" name="Int. J. Syst. Evol. Microbiol.">
        <title>The Global Catalogue of Microorganisms (GCM) 10K type strain sequencing project: providing services to taxonomists for standard genome sequencing and annotation.</title>
        <authorList>
            <consortium name="The Broad Institute Genomics Platform"/>
            <consortium name="The Broad Institute Genome Sequencing Center for Infectious Disease"/>
            <person name="Wu L."/>
            <person name="Ma J."/>
        </authorList>
    </citation>
    <scope>NUCLEOTIDE SEQUENCE [LARGE SCALE GENOMIC DNA]</scope>
    <source>
        <strain evidence="5 6">JCM 11813</strain>
    </source>
</reference>
<dbReference type="InterPro" id="IPR000182">
    <property type="entry name" value="GNAT_dom"/>
</dbReference>
<keyword evidence="1" id="KW-0808">Transferase</keyword>
<keyword evidence="6" id="KW-1185">Reference proteome</keyword>
<dbReference type="InterPro" id="IPR000835">
    <property type="entry name" value="HTH_MarR-typ"/>
</dbReference>
<sequence>MPDDAATSTLRRFNRTYTQRIGALDESFLGTGRPLNVSRLLFEIGPDGATVRELRDRLELDSGYVTRLLRRLTDDGLVVVHPDPADRRRRVATLTADGERSWRELDERSEELARRLVAPLTERQRARLTEALATADLLVRAATIHLREVDPTDRVAREAADRYFAELARRFPRGFDPGEPDHEGTFLLATSAGRPVAYGGVRALSADTGEIKRMWVDDAWRGAGLGSRMLRELEALAVRLGHTRVVLDTNRTLVEAIAMYERAGYTPIERYNDNPYAEAWFEKTGISSTAAQSGS</sequence>
<evidence type="ECO:0000259" key="4">
    <source>
        <dbReference type="PROSITE" id="PS51186"/>
    </source>
</evidence>
<feature type="domain" description="N-acetyltransferase" evidence="4">
    <location>
        <begin position="144"/>
        <end position="286"/>
    </location>
</feature>
<proteinExistence type="predicted"/>
<dbReference type="EMBL" id="BAAAJE010000002">
    <property type="protein sequence ID" value="GAA1132433.1"/>
    <property type="molecule type" value="Genomic_DNA"/>
</dbReference>
<dbReference type="CDD" id="cd04301">
    <property type="entry name" value="NAT_SF"/>
    <property type="match status" value="1"/>
</dbReference>
<name>A0ABN1UA53_9ACTN</name>
<evidence type="ECO:0000259" key="3">
    <source>
        <dbReference type="PROSITE" id="PS50995"/>
    </source>
</evidence>